<dbReference type="STRING" id="187330.AMS58_03240"/>
<gene>
    <name evidence="2" type="ORF">ADS77_06205</name>
</gene>
<dbReference type="OrthoDB" id="5906199at2"/>
<dbReference type="PATRIC" id="fig|187330.3.peg.3221"/>
<proteinExistence type="predicted"/>
<protein>
    <submittedName>
        <fullName evidence="2">Uncharacterized protein</fullName>
    </submittedName>
</protein>
<keyword evidence="1" id="KW-0175">Coiled coil</keyword>
<evidence type="ECO:0000256" key="1">
    <source>
        <dbReference type="SAM" id="Coils"/>
    </source>
</evidence>
<evidence type="ECO:0000313" key="3">
    <source>
        <dbReference type="Proteomes" id="UP000037848"/>
    </source>
</evidence>
<accession>A0A0N1EW00</accession>
<organism evidence="2 3">
    <name type="scientific">Pseudoalteromonas porphyrae</name>
    <dbReference type="NCBI Taxonomy" id="187330"/>
    <lineage>
        <taxon>Bacteria</taxon>
        <taxon>Pseudomonadati</taxon>
        <taxon>Pseudomonadota</taxon>
        <taxon>Gammaproteobacteria</taxon>
        <taxon>Alteromonadales</taxon>
        <taxon>Pseudoalteromonadaceae</taxon>
        <taxon>Pseudoalteromonas</taxon>
    </lineage>
</organism>
<dbReference type="RefSeq" id="WP_054203590.1">
    <property type="nucleotide sequence ID" value="NZ_LHPH01000005.1"/>
</dbReference>
<comment type="caution">
    <text evidence="2">The sequence shown here is derived from an EMBL/GenBank/DDBJ whole genome shotgun (WGS) entry which is preliminary data.</text>
</comment>
<reference evidence="2 3" key="1">
    <citation type="submission" date="2015-08" db="EMBL/GenBank/DDBJ databases">
        <title>Draft Genome Sequence of Pseudoalteromonas porphyrae UCD-SED14.</title>
        <authorList>
            <person name="Coil D.A."/>
            <person name="Jospin G."/>
            <person name="Lee R.D."/>
            <person name="Eisen J.A."/>
        </authorList>
    </citation>
    <scope>NUCLEOTIDE SEQUENCE [LARGE SCALE GENOMIC DNA]</scope>
    <source>
        <strain evidence="2 3">UCD-SED14</strain>
    </source>
</reference>
<name>A0A0N1EW00_9GAMM</name>
<dbReference type="AlphaFoldDB" id="A0A0N1EW00"/>
<dbReference type="Proteomes" id="UP000037848">
    <property type="component" value="Unassembled WGS sequence"/>
</dbReference>
<feature type="coiled-coil region" evidence="1">
    <location>
        <begin position="600"/>
        <end position="641"/>
    </location>
</feature>
<keyword evidence="3" id="KW-1185">Reference proteome</keyword>
<evidence type="ECO:0000313" key="2">
    <source>
        <dbReference type="EMBL" id="KPH64276.1"/>
    </source>
</evidence>
<dbReference type="EMBL" id="LHPH01000005">
    <property type="protein sequence ID" value="KPH64276.1"/>
    <property type="molecule type" value="Genomic_DNA"/>
</dbReference>
<sequence length="721" mass="83461">MITLAPKEINFEKDFSEQELSSKFVAKNINTESVYDCDIVAAFNKFELIEQIEETKHTLIISADVLFDSEIIKTIQLLVDNQPAIRVYLCLGDDEQNKTAIDRLKSRCLVRTGVAQAGAIFLSDHQYFNKRGVVITELNENGYCLDLTLDQIDDSYRSFCKHFWDNTQYEYIGESKRQSQQTDATIVLNDEYQLDDYFNRKSFKTAISTVNALDLSNKIELEEYATLISNRQFAELNRIAKESSVNIFLTDFNYPNIVYEAKDDERSEEVVWLLPNKFSAGKVNWAIQLNDDQKNNVTESIDKAIEQACWELALKPKVCELVDVDFVSANNSNEELMTIDERKAITLEEKYCQSIEEFLNETPEILFSKQTHWSDKFAAQHITFSGIIHPPYCPKNATKDELVGKWDKVNNQWHQSLSEVESMLNNLSKQLTESSARSFASLLKQFILGQDQKRKKLIGRIDELKNFNLLHSTPAERKKAEDDFYQISLEINQNKTQIAQQINLAEKEHMWDKQNKQLSANKQQAREDVSKAKELLKNKRPQVETLLREIESKYCEEVKTYTSAKTEDNRAALPKELNIAKQFFTNKGNRKKHSKLHQVYNRLVTQHNKANKELLDIEKNTDNLEKRLATIIDDLERHEQNKPKAKSLDESFDKQLGLKDKKQLKITWPSEDLPVDDLPLMQDKGKRYLVIKSLDEYDIANKEASRLKATVCTFKNGDVYA</sequence>